<dbReference type="Gene3D" id="1.25.10.10">
    <property type="entry name" value="Leucine-rich Repeat Variant"/>
    <property type="match status" value="2"/>
</dbReference>
<keyword evidence="3" id="KW-1185">Reference proteome</keyword>
<dbReference type="SMART" id="SM00567">
    <property type="entry name" value="EZ_HEAT"/>
    <property type="match status" value="5"/>
</dbReference>
<dbReference type="InterPro" id="IPR004155">
    <property type="entry name" value="PBS_lyase_HEAT"/>
</dbReference>
<evidence type="ECO:0000256" key="1">
    <source>
        <dbReference type="ARBA" id="ARBA00022737"/>
    </source>
</evidence>
<protein>
    <recommendedName>
        <fullName evidence="4">HEAT repeat domain-containing protein</fullName>
    </recommendedName>
</protein>
<proteinExistence type="predicted"/>
<reference evidence="3" key="1">
    <citation type="journal article" date="2019" name="Int. J. Syst. Evol. Microbiol.">
        <title>The Global Catalogue of Microorganisms (GCM) 10K type strain sequencing project: providing services to taxonomists for standard genome sequencing and annotation.</title>
        <authorList>
            <consortium name="The Broad Institute Genomics Platform"/>
            <consortium name="The Broad Institute Genome Sequencing Center for Infectious Disease"/>
            <person name="Wu L."/>
            <person name="Ma J."/>
        </authorList>
    </citation>
    <scope>NUCLEOTIDE SEQUENCE [LARGE SCALE GENOMIC DNA]</scope>
    <source>
        <strain evidence="3">CGMCC 4.7349</strain>
    </source>
</reference>
<dbReference type="Proteomes" id="UP000656881">
    <property type="component" value="Unassembled WGS sequence"/>
</dbReference>
<name>A0ABQ2MBD6_9ACTN</name>
<gene>
    <name evidence="2" type="ORF">GCM10012286_43300</name>
</gene>
<dbReference type="InterPro" id="IPR011989">
    <property type="entry name" value="ARM-like"/>
</dbReference>
<dbReference type="SUPFAM" id="SSF48371">
    <property type="entry name" value="ARM repeat"/>
    <property type="match status" value="1"/>
</dbReference>
<keyword evidence="1" id="KW-0677">Repeat</keyword>
<accession>A0ABQ2MBD6</accession>
<dbReference type="InterPro" id="IPR016024">
    <property type="entry name" value="ARM-type_fold"/>
</dbReference>
<evidence type="ECO:0000313" key="3">
    <source>
        <dbReference type="Proteomes" id="UP000656881"/>
    </source>
</evidence>
<dbReference type="EMBL" id="BMNG01000009">
    <property type="protein sequence ID" value="GGO48213.1"/>
    <property type="molecule type" value="Genomic_DNA"/>
</dbReference>
<dbReference type="Pfam" id="PF13646">
    <property type="entry name" value="HEAT_2"/>
    <property type="match status" value="2"/>
</dbReference>
<dbReference type="InterPro" id="IPR000357">
    <property type="entry name" value="HEAT"/>
</dbReference>
<sequence length="259" mass="25623">MRAAAAVLAETVPVGAGPALAARLLDTAPQVRSAAVGALCELVEVLPAEAELRAGLRTALGVADPVVRGAALHVLRALRLGDAAVYAAALADTDIDVRIHAVRGLVSVDAAVDLAAATADQDREVRVAVARGLAAVRDPAAAPLDPLLDDPDALVRAAALTALAATGCPPGYAERAVAALGDPAWQVRAGAATALRTAAPGPAVPALAKASADVNADVRKAAVLSLLAHLADPDARTALAAATGDTDADVRAYAAQAAS</sequence>
<comment type="caution">
    <text evidence="2">The sequence shown here is derived from an EMBL/GenBank/DDBJ whole genome shotgun (WGS) entry which is preliminary data.</text>
</comment>
<evidence type="ECO:0000313" key="2">
    <source>
        <dbReference type="EMBL" id="GGO48213.1"/>
    </source>
</evidence>
<dbReference type="Pfam" id="PF02985">
    <property type="entry name" value="HEAT"/>
    <property type="match status" value="1"/>
</dbReference>
<dbReference type="RefSeq" id="WP_373287989.1">
    <property type="nucleotide sequence ID" value="NZ_BMNG01000009.1"/>
</dbReference>
<organism evidence="2 3">
    <name type="scientific">Streptomyces lasiicapitis</name>
    <dbReference type="NCBI Taxonomy" id="1923961"/>
    <lineage>
        <taxon>Bacteria</taxon>
        <taxon>Bacillati</taxon>
        <taxon>Actinomycetota</taxon>
        <taxon>Actinomycetes</taxon>
        <taxon>Kitasatosporales</taxon>
        <taxon>Streptomycetaceae</taxon>
        <taxon>Streptomyces</taxon>
    </lineage>
</organism>
<evidence type="ECO:0008006" key="4">
    <source>
        <dbReference type="Google" id="ProtNLM"/>
    </source>
</evidence>